<dbReference type="EMBL" id="JACGBB010000031">
    <property type="protein sequence ID" value="MBZ7988094.1"/>
    <property type="molecule type" value="Genomic_DNA"/>
</dbReference>
<gene>
    <name evidence="8" type="ORF">AVCANL283_08315</name>
</gene>
<keyword evidence="3" id="KW-0548">Nucleotidyltransferase</keyword>
<dbReference type="EC" id="2.7.7.4" evidence="1"/>
<dbReference type="Gene3D" id="3.40.50.300">
    <property type="entry name" value="P-loop containing nucleotide triphosphate hydrolases"/>
    <property type="match status" value="1"/>
</dbReference>
<dbReference type="InterPro" id="IPR044139">
    <property type="entry name" value="CysN_NoDQ_III"/>
</dbReference>
<dbReference type="PROSITE" id="PS51722">
    <property type="entry name" value="G_TR_2"/>
    <property type="match status" value="1"/>
</dbReference>
<dbReference type="SUPFAM" id="SSF52540">
    <property type="entry name" value="P-loop containing nucleoside triphosphate hydrolases"/>
    <property type="match status" value="1"/>
</dbReference>
<evidence type="ECO:0000256" key="4">
    <source>
        <dbReference type="ARBA" id="ARBA00022741"/>
    </source>
</evidence>
<dbReference type="InterPro" id="IPR027417">
    <property type="entry name" value="P-loop_NTPase"/>
</dbReference>
<evidence type="ECO:0000256" key="6">
    <source>
        <dbReference type="ARBA" id="ARBA00023134"/>
    </source>
</evidence>
<evidence type="ECO:0000256" key="3">
    <source>
        <dbReference type="ARBA" id="ARBA00022695"/>
    </source>
</evidence>
<keyword evidence="2" id="KW-0808">Transferase</keyword>
<dbReference type="PANTHER" id="PTHR23115">
    <property type="entry name" value="TRANSLATION FACTOR"/>
    <property type="match status" value="1"/>
</dbReference>
<dbReference type="Pfam" id="PF22594">
    <property type="entry name" value="GTP-eEF1A_C"/>
    <property type="match status" value="1"/>
</dbReference>
<organism evidence="8 9">
    <name type="scientific">Campylobacter canadensis</name>
    <dbReference type="NCBI Taxonomy" id="449520"/>
    <lineage>
        <taxon>Bacteria</taxon>
        <taxon>Pseudomonadati</taxon>
        <taxon>Campylobacterota</taxon>
        <taxon>Epsilonproteobacteria</taxon>
        <taxon>Campylobacterales</taxon>
        <taxon>Campylobacteraceae</taxon>
        <taxon>Campylobacter</taxon>
    </lineage>
</organism>
<dbReference type="CDD" id="cd04095">
    <property type="entry name" value="CysN_NoDQ_III"/>
    <property type="match status" value="1"/>
</dbReference>
<dbReference type="InterPro" id="IPR031157">
    <property type="entry name" value="G_TR_CS"/>
</dbReference>
<proteinExistence type="predicted"/>
<dbReference type="NCBIfam" id="TIGR00231">
    <property type="entry name" value="small_GTP"/>
    <property type="match status" value="1"/>
</dbReference>
<keyword evidence="5" id="KW-0067">ATP-binding</keyword>
<dbReference type="InterPro" id="IPR054696">
    <property type="entry name" value="GTP-eEF1A_C"/>
</dbReference>
<keyword evidence="9" id="KW-1185">Reference proteome</keyword>
<keyword evidence="6" id="KW-0342">GTP-binding</keyword>
<feature type="domain" description="Tr-type G" evidence="7">
    <location>
        <begin position="1"/>
        <end position="222"/>
    </location>
</feature>
<evidence type="ECO:0000256" key="1">
    <source>
        <dbReference type="ARBA" id="ARBA00012391"/>
    </source>
</evidence>
<dbReference type="InterPro" id="IPR009000">
    <property type="entry name" value="Transl_B-barrel_sf"/>
</dbReference>
<evidence type="ECO:0000313" key="8">
    <source>
        <dbReference type="EMBL" id="MBZ7988094.1"/>
    </source>
</evidence>
<dbReference type="PRINTS" id="PR00315">
    <property type="entry name" value="ELONGATNFCT"/>
</dbReference>
<protein>
    <recommendedName>
        <fullName evidence="1">sulfate adenylyltransferase</fullName>
        <ecNumber evidence="1">2.7.7.4</ecNumber>
    </recommendedName>
</protein>
<evidence type="ECO:0000256" key="5">
    <source>
        <dbReference type="ARBA" id="ARBA00022840"/>
    </source>
</evidence>
<comment type="caution">
    <text evidence="8">The sequence shown here is derived from an EMBL/GenBank/DDBJ whole genome shotgun (WGS) entry which is preliminary data.</text>
</comment>
<name>A0ABS7WTI8_9BACT</name>
<reference evidence="8 9" key="1">
    <citation type="submission" date="2020-07" db="EMBL/GenBank/DDBJ databases">
        <title>Transfer of Campylobacter canadensis to the novel genus Avispirillum gen. nov., that also includes two novel species recovered from migratory waterfowl: Avispirillum anseris sp. nov. and Avispirillum brantae sp. nov.</title>
        <authorList>
            <person name="Miller W.G."/>
            <person name="Chapman M.H."/>
            <person name="Yee E."/>
            <person name="Inglis G.D."/>
        </authorList>
    </citation>
    <scope>NUCLEOTIDE SEQUENCE [LARGE SCALE GENOMIC DNA]</scope>
    <source>
        <strain evidence="8 9">L283</strain>
    </source>
</reference>
<sequence>MDISRFITCGSVDDGKSTLIGRMLYECGAIYENELKDITDEEINFANLVDGLEDERKQGITIDVAYRYFNYENKKFIIADCPGHEQYTANMVTAASNAQIAIILIDATKGLSMQTKRHSYICALLGIKEIIVAVNKIDLINYDENVFNKIKDDYLKEIANKQSNYYFIPISAKLGDNIVNNSKNTAYFKDLALLQRLKSIEVKNSDDEFYFSVQYVNKVDDKRFYLGQVLSGSLEKNEELVVLPSKQKVNIKDIIYDFKNVSRAKALEQIAISTNKEVDISRGNILCKNEDKLFLSKKVLADVICFSDIDIKNEVLLKLANQTINAKITKVNYKIDICTLKQSHCDSVKLNDILCCEISLDKELLCKEYKKNNKLGAFILIDKYSNKTIACGMILEQLKQDIEEKRQYTKEEKALNKFIRENYPEWGCISI</sequence>
<evidence type="ECO:0000259" key="7">
    <source>
        <dbReference type="PROSITE" id="PS51722"/>
    </source>
</evidence>
<dbReference type="SUPFAM" id="SSF50465">
    <property type="entry name" value="EF-Tu/eEF-1alpha/eIF2-gamma C-terminal domain"/>
    <property type="match status" value="1"/>
</dbReference>
<dbReference type="Proteomes" id="UP000786183">
    <property type="component" value="Unassembled WGS sequence"/>
</dbReference>
<evidence type="ECO:0000256" key="2">
    <source>
        <dbReference type="ARBA" id="ARBA00022679"/>
    </source>
</evidence>
<dbReference type="SUPFAM" id="SSF50447">
    <property type="entry name" value="Translation proteins"/>
    <property type="match status" value="1"/>
</dbReference>
<dbReference type="NCBIfam" id="TIGR02034">
    <property type="entry name" value="CysN"/>
    <property type="match status" value="1"/>
</dbReference>
<accession>A0ABS7WTI8</accession>
<dbReference type="PROSITE" id="PS00301">
    <property type="entry name" value="G_TR_1"/>
    <property type="match status" value="1"/>
</dbReference>
<dbReference type="InterPro" id="IPR000795">
    <property type="entry name" value="T_Tr_GTP-bd_dom"/>
</dbReference>
<evidence type="ECO:0000313" key="9">
    <source>
        <dbReference type="Proteomes" id="UP000786183"/>
    </source>
</evidence>
<keyword evidence="4" id="KW-0547">Nucleotide-binding</keyword>
<dbReference type="InterPro" id="IPR009001">
    <property type="entry name" value="Transl_elong_EF1A/Init_IF2_C"/>
</dbReference>
<dbReference type="Gene3D" id="2.40.30.10">
    <property type="entry name" value="Translation factors"/>
    <property type="match status" value="2"/>
</dbReference>
<dbReference type="InterPro" id="IPR011779">
    <property type="entry name" value="SO4_adenylTrfase_lsu"/>
</dbReference>
<dbReference type="InterPro" id="IPR050100">
    <property type="entry name" value="TRAFAC_GTPase_members"/>
</dbReference>
<dbReference type="Pfam" id="PF00009">
    <property type="entry name" value="GTP_EFTU"/>
    <property type="match status" value="1"/>
</dbReference>
<dbReference type="InterPro" id="IPR005225">
    <property type="entry name" value="Small_GTP-bd"/>
</dbReference>
<dbReference type="RefSeq" id="WP_172232631.1">
    <property type="nucleotide sequence ID" value="NZ_CP035946.1"/>
</dbReference>